<dbReference type="SMART" id="SM00345">
    <property type="entry name" value="HTH_GNTR"/>
    <property type="match status" value="1"/>
</dbReference>
<sequence>MDGIDLSDPRAGYLRVADGIRRQIEAGDLSPGDQLPTQRELAAEYGVGTETVKRALEQLRSAQLVVSHQGKGSFVGQGPATASPKSDEFGQFVSELTELRAEVAELRQRLDRIESRGL</sequence>
<dbReference type="PROSITE" id="PS50949">
    <property type="entry name" value="HTH_GNTR"/>
    <property type="match status" value="1"/>
</dbReference>
<dbReference type="RefSeq" id="WP_101434148.1">
    <property type="nucleotide sequence ID" value="NZ_PJMY01000002.1"/>
</dbReference>
<gene>
    <name evidence="6" type="ORF">ATK30_0561</name>
</gene>
<dbReference type="PRINTS" id="PR00035">
    <property type="entry name" value="HTHGNTR"/>
</dbReference>
<keyword evidence="2" id="KW-0238">DNA-binding</keyword>
<dbReference type="InterPro" id="IPR036390">
    <property type="entry name" value="WH_DNA-bd_sf"/>
</dbReference>
<dbReference type="EMBL" id="PJMY01000002">
    <property type="protein sequence ID" value="PKV99581.1"/>
    <property type="molecule type" value="Genomic_DNA"/>
</dbReference>
<comment type="caution">
    <text evidence="6">The sequence shown here is derived from an EMBL/GenBank/DDBJ whole genome shotgun (WGS) entry which is preliminary data.</text>
</comment>
<dbReference type="OrthoDB" id="7363114at2"/>
<dbReference type="Pfam" id="PF00392">
    <property type="entry name" value="GntR"/>
    <property type="match status" value="1"/>
</dbReference>
<dbReference type="Gene3D" id="1.10.10.10">
    <property type="entry name" value="Winged helix-like DNA-binding domain superfamily/Winged helix DNA-binding domain"/>
    <property type="match status" value="1"/>
</dbReference>
<dbReference type="InterPro" id="IPR000524">
    <property type="entry name" value="Tscrpt_reg_HTH_GntR"/>
</dbReference>
<dbReference type="InterPro" id="IPR050679">
    <property type="entry name" value="Bact_HTH_transcr_reg"/>
</dbReference>
<dbReference type="GO" id="GO:0045892">
    <property type="term" value="P:negative regulation of DNA-templated transcription"/>
    <property type="evidence" value="ECO:0007669"/>
    <property type="project" value="TreeGrafter"/>
</dbReference>
<dbReference type="CDD" id="cd07377">
    <property type="entry name" value="WHTH_GntR"/>
    <property type="match status" value="1"/>
</dbReference>
<dbReference type="AlphaFoldDB" id="A0A2N3X0E0"/>
<evidence type="ECO:0000256" key="4">
    <source>
        <dbReference type="SAM" id="Coils"/>
    </source>
</evidence>
<evidence type="ECO:0000256" key="1">
    <source>
        <dbReference type="ARBA" id="ARBA00023015"/>
    </source>
</evidence>
<keyword evidence="7" id="KW-1185">Reference proteome</keyword>
<feature type="coiled-coil region" evidence="4">
    <location>
        <begin position="89"/>
        <end position="116"/>
    </location>
</feature>
<name>A0A2N3X0E0_9PSEU</name>
<evidence type="ECO:0000313" key="6">
    <source>
        <dbReference type="EMBL" id="PKV99581.1"/>
    </source>
</evidence>
<dbReference type="GO" id="GO:0003700">
    <property type="term" value="F:DNA-binding transcription factor activity"/>
    <property type="evidence" value="ECO:0007669"/>
    <property type="project" value="InterPro"/>
</dbReference>
<dbReference type="SUPFAM" id="SSF46785">
    <property type="entry name" value="Winged helix' DNA-binding domain"/>
    <property type="match status" value="1"/>
</dbReference>
<evidence type="ECO:0000256" key="3">
    <source>
        <dbReference type="ARBA" id="ARBA00023163"/>
    </source>
</evidence>
<proteinExistence type="predicted"/>
<evidence type="ECO:0000256" key="2">
    <source>
        <dbReference type="ARBA" id="ARBA00023125"/>
    </source>
</evidence>
<feature type="domain" description="HTH gntR-type" evidence="5">
    <location>
        <begin position="10"/>
        <end position="78"/>
    </location>
</feature>
<organism evidence="6 7">
    <name type="scientific">Amycolatopsis echigonensis</name>
    <dbReference type="NCBI Taxonomy" id="2576905"/>
    <lineage>
        <taxon>Bacteria</taxon>
        <taxon>Bacillati</taxon>
        <taxon>Actinomycetota</taxon>
        <taxon>Actinomycetes</taxon>
        <taxon>Pseudonocardiales</taxon>
        <taxon>Pseudonocardiaceae</taxon>
        <taxon>Amycolatopsis</taxon>
    </lineage>
</organism>
<keyword evidence="4" id="KW-0175">Coiled coil</keyword>
<accession>A0A2N3X0E0</accession>
<dbReference type="PANTHER" id="PTHR44846">
    <property type="entry name" value="MANNOSYL-D-GLYCERATE TRANSPORT/METABOLISM SYSTEM REPRESSOR MNGR-RELATED"/>
    <property type="match status" value="1"/>
</dbReference>
<evidence type="ECO:0000313" key="7">
    <source>
        <dbReference type="Proteomes" id="UP000233750"/>
    </source>
</evidence>
<dbReference type="InterPro" id="IPR036388">
    <property type="entry name" value="WH-like_DNA-bd_sf"/>
</dbReference>
<dbReference type="PANTHER" id="PTHR44846:SF17">
    <property type="entry name" value="GNTR-FAMILY TRANSCRIPTIONAL REGULATOR"/>
    <property type="match status" value="1"/>
</dbReference>
<keyword evidence="1" id="KW-0805">Transcription regulation</keyword>
<evidence type="ECO:0000259" key="5">
    <source>
        <dbReference type="PROSITE" id="PS50949"/>
    </source>
</evidence>
<reference evidence="6 7" key="1">
    <citation type="submission" date="2017-12" db="EMBL/GenBank/DDBJ databases">
        <title>Sequencing the genomes of 1000 Actinobacteria strains.</title>
        <authorList>
            <person name="Klenk H.-P."/>
        </authorList>
    </citation>
    <scope>NUCLEOTIDE SEQUENCE [LARGE SCALE GENOMIC DNA]</scope>
    <source>
        <strain evidence="6 7">DSM 45165</strain>
    </source>
</reference>
<keyword evidence="3" id="KW-0804">Transcription</keyword>
<dbReference type="Proteomes" id="UP000233750">
    <property type="component" value="Unassembled WGS sequence"/>
</dbReference>
<dbReference type="GO" id="GO:0003677">
    <property type="term" value="F:DNA binding"/>
    <property type="evidence" value="ECO:0007669"/>
    <property type="project" value="UniProtKB-KW"/>
</dbReference>
<protein>
    <submittedName>
        <fullName evidence="6">GntR family transcriptional regulator</fullName>
    </submittedName>
</protein>